<dbReference type="FunFam" id="3.40.1440.10:FF:000006">
    <property type="entry name" value="Structure-specific endonuclease subunit SLX1"/>
    <property type="match status" value="1"/>
</dbReference>
<comment type="caution">
    <text evidence="11">The sequence shown here is derived from an EMBL/GenBank/DDBJ whole genome shotgun (WGS) entry which is preliminary data.</text>
</comment>
<comment type="subcellular location">
    <subcellularLocation>
        <location evidence="8">Nucleus</location>
    </subcellularLocation>
</comment>
<feature type="domain" description="GIY-YIG" evidence="10">
    <location>
        <begin position="30"/>
        <end position="112"/>
    </location>
</feature>
<comment type="cofactor">
    <cofactor evidence="8">
        <name>a divalent metal cation</name>
        <dbReference type="ChEBI" id="CHEBI:60240"/>
    </cofactor>
</comment>
<dbReference type="GO" id="GO:0008821">
    <property type="term" value="F:crossover junction DNA endonuclease activity"/>
    <property type="evidence" value="ECO:0007669"/>
    <property type="project" value="TreeGrafter"/>
</dbReference>
<feature type="region of interest" description="Disordered" evidence="9">
    <location>
        <begin position="216"/>
        <end position="240"/>
    </location>
</feature>
<comment type="function">
    <text evidence="8">Catalytic subunit of the SLX1-SLX4 structure-specific endonuclease that resolves DNA secondary structures generated during DNA repair and recombination. Has endonuclease activity towards branched DNA substrates, introducing single-strand cuts in duplex DNA close to junctions with ss-DNA.</text>
</comment>
<keyword evidence="5 8" id="KW-0233">DNA recombination</keyword>
<keyword evidence="4 8" id="KW-0378">Hydrolase</keyword>
<dbReference type="EMBL" id="AZGZ01000017">
    <property type="protein sequence ID" value="KZZ90402.1"/>
    <property type="molecule type" value="Genomic_DNA"/>
</dbReference>
<keyword evidence="12" id="KW-1185">Reference proteome</keyword>
<evidence type="ECO:0000313" key="12">
    <source>
        <dbReference type="Proteomes" id="UP000242877"/>
    </source>
</evidence>
<evidence type="ECO:0000256" key="2">
    <source>
        <dbReference type="ARBA" id="ARBA00022759"/>
    </source>
</evidence>
<evidence type="ECO:0000256" key="8">
    <source>
        <dbReference type="HAMAP-Rule" id="MF_03100"/>
    </source>
</evidence>
<protein>
    <submittedName>
        <fullName evidence="11">GIY-YIG catalytic domain-containing protein</fullName>
    </submittedName>
</protein>
<dbReference type="InterPro" id="IPR048749">
    <property type="entry name" value="SLX1_C"/>
</dbReference>
<feature type="region of interest" description="Disordered" evidence="9">
    <location>
        <begin position="1"/>
        <end position="25"/>
    </location>
</feature>
<feature type="compositionally biased region" description="Polar residues" evidence="9">
    <location>
        <begin position="1"/>
        <end position="15"/>
    </location>
</feature>
<comment type="subunit">
    <text evidence="8">Forms a heterodimer with SLX4.</text>
</comment>
<evidence type="ECO:0000313" key="11">
    <source>
        <dbReference type="EMBL" id="KZZ90402.1"/>
    </source>
</evidence>
<sequence length="429" mass="48952">MARPKSSGSTRTSKSQPRKRNEESTDPIPAFYCVYLLQSSVTRKSHYIGSTPDPARRIAQHNGRVVGGAKRTSKDLLRPWEMVLFVSGFMSRIAALQFEWAWQHTSKSHHIGPKERRKEMCRAGRTLGCLLFNLSVLLHSRCFSQWGLEVHFFNEEVCREWEKQILKAPRIVTGVGFRVIRHERAEELNGLMSSFDTGYNALRKYLQKSRRLMHQEKQHEEETWQAEETGGRKQKDNITRWKEQRQQQTQNCGVCQNQLVYEDDIIIVCCNDACECMTHMICLASKFLKNEDTRMGRMIPEKGPCPGCQEEVKWSELMRELSLRLRGGKYVEKICKTKISRKVKCSQDVGVSEECVASQGSVSSVGMREPVCSQMSGVLLTPLMESESDGDSEDDRSQPSVFSRQSSVRPAFTQDAASPDDEPSVIILD</sequence>
<dbReference type="Pfam" id="PF21202">
    <property type="entry name" value="SLX1_C"/>
    <property type="match status" value="1"/>
</dbReference>
<dbReference type="VEuPathDB" id="FungiDB:AAP_03932"/>
<keyword evidence="7 8" id="KW-0539">Nucleus</keyword>
<dbReference type="InterPro" id="IPR027520">
    <property type="entry name" value="Slx1"/>
</dbReference>
<evidence type="ECO:0000256" key="4">
    <source>
        <dbReference type="ARBA" id="ARBA00022801"/>
    </source>
</evidence>
<dbReference type="HAMAP" id="MF_03100">
    <property type="entry name" value="Endonuc_su_Slx1"/>
    <property type="match status" value="1"/>
</dbReference>
<evidence type="ECO:0000256" key="9">
    <source>
        <dbReference type="SAM" id="MobiDB-lite"/>
    </source>
</evidence>
<dbReference type="GO" id="GO:0017108">
    <property type="term" value="F:5'-flap endonuclease activity"/>
    <property type="evidence" value="ECO:0007669"/>
    <property type="project" value="InterPro"/>
</dbReference>
<dbReference type="GO" id="GO:0033557">
    <property type="term" value="C:Slx1-Slx4 complex"/>
    <property type="evidence" value="ECO:0007669"/>
    <property type="project" value="UniProtKB-UniRule"/>
</dbReference>
<dbReference type="AlphaFoldDB" id="A0A167XS24"/>
<keyword evidence="3 8" id="KW-0227">DNA damage</keyword>
<evidence type="ECO:0000259" key="10">
    <source>
        <dbReference type="PROSITE" id="PS50164"/>
    </source>
</evidence>
<dbReference type="Gene3D" id="3.40.1440.10">
    <property type="entry name" value="GIY-YIG endonuclease"/>
    <property type="match status" value="1"/>
</dbReference>
<keyword evidence="1 8" id="KW-0540">Nuclease</keyword>
<accession>A0A167XS24</accession>
<organism evidence="11 12">
    <name type="scientific">Ascosphaera apis ARSEF 7405</name>
    <dbReference type="NCBI Taxonomy" id="392613"/>
    <lineage>
        <taxon>Eukaryota</taxon>
        <taxon>Fungi</taxon>
        <taxon>Dikarya</taxon>
        <taxon>Ascomycota</taxon>
        <taxon>Pezizomycotina</taxon>
        <taxon>Eurotiomycetes</taxon>
        <taxon>Eurotiomycetidae</taxon>
        <taxon>Onygenales</taxon>
        <taxon>Ascosphaeraceae</taxon>
        <taxon>Ascosphaera</taxon>
    </lineage>
</organism>
<dbReference type="Proteomes" id="UP000242877">
    <property type="component" value="Unassembled WGS sequence"/>
</dbReference>
<proteinExistence type="inferred from homology"/>
<feature type="compositionally biased region" description="Polar residues" evidence="9">
    <location>
        <begin position="398"/>
        <end position="408"/>
    </location>
</feature>
<dbReference type="GO" id="GO:0000724">
    <property type="term" value="P:double-strand break repair via homologous recombination"/>
    <property type="evidence" value="ECO:0007669"/>
    <property type="project" value="TreeGrafter"/>
</dbReference>
<dbReference type="InterPro" id="IPR000305">
    <property type="entry name" value="GIY-YIG_endonuc"/>
</dbReference>
<dbReference type="PANTHER" id="PTHR20208">
    <property type="entry name" value="STRUCTURE-SPECIFIC ENDONUCLEASE SUBUNIT SLX1"/>
    <property type="match status" value="1"/>
</dbReference>
<evidence type="ECO:0000256" key="3">
    <source>
        <dbReference type="ARBA" id="ARBA00022763"/>
    </source>
</evidence>
<feature type="compositionally biased region" description="Basic and acidic residues" evidence="9">
    <location>
        <begin position="229"/>
        <end position="240"/>
    </location>
</feature>
<dbReference type="InterPro" id="IPR050381">
    <property type="entry name" value="SLX1_endonuclease"/>
</dbReference>
<dbReference type="InterPro" id="IPR013083">
    <property type="entry name" value="Znf_RING/FYVE/PHD"/>
</dbReference>
<comment type="caution">
    <text evidence="8">Lacks conserved residue(s) required for the propagation of feature annotation.</text>
</comment>
<dbReference type="Gene3D" id="3.30.40.10">
    <property type="entry name" value="Zinc/RING finger domain, C3HC4 (zinc finger)"/>
    <property type="match status" value="1"/>
</dbReference>
<dbReference type="CDD" id="cd10455">
    <property type="entry name" value="GIY-YIG_SLX1"/>
    <property type="match status" value="1"/>
</dbReference>
<dbReference type="PANTHER" id="PTHR20208:SF10">
    <property type="entry name" value="STRUCTURE-SPECIFIC ENDONUCLEASE SUBUNIT SLX1"/>
    <property type="match status" value="1"/>
</dbReference>
<dbReference type="PROSITE" id="PS50164">
    <property type="entry name" value="GIY_YIG"/>
    <property type="match status" value="1"/>
</dbReference>
<evidence type="ECO:0000256" key="7">
    <source>
        <dbReference type="ARBA" id="ARBA00023242"/>
    </source>
</evidence>
<evidence type="ECO:0000256" key="6">
    <source>
        <dbReference type="ARBA" id="ARBA00023204"/>
    </source>
</evidence>
<dbReference type="SUPFAM" id="SSF82771">
    <property type="entry name" value="GIY-YIG endonuclease"/>
    <property type="match status" value="1"/>
</dbReference>
<comment type="similarity">
    <text evidence="8">Belongs to the SLX1 family.</text>
</comment>
<dbReference type="InterPro" id="IPR035901">
    <property type="entry name" value="GIY-YIG_endonuc_sf"/>
</dbReference>
<feature type="region of interest" description="Disordered" evidence="9">
    <location>
        <begin position="384"/>
        <end position="429"/>
    </location>
</feature>
<reference evidence="11 12" key="1">
    <citation type="journal article" date="2016" name="Genome Biol. Evol.">
        <title>Divergent and convergent evolution of fungal pathogenicity.</title>
        <authorList>
            <person name="Shang Y."/>
            <person name="Xiao G."/>
            <person name="Zheng P."/>
            <person name="Cen K."/>
            <person name="Zhan S."/>
            <person name="Wang C."/>
        </authorList>
    </citation>
    <scope>NUCLEOTIDE SEQUENCE [LARGE SCALE GENOMIC DNA]</scope>
    <source>
        <strain evidence="11 12">ARSEF 7405</strain>
    </source>
</reference>
<dbReference type="OrthoDB" id="24645at2759"/>
<name>A0A167XS24_9EURO</name>
<keyword evidence="2 8" id="KW-0255">Endonuclease</keyword>
<keyword evidence="6 8" id="KW-0234">DNA repair</keyword>
<gene>
    <name evidence="11" type="ORF">AAP_03932</name>
</gene>
<evidence type="ECO:0000256" key="1">
    <source>
        <dbReference type="ARBA" id="ARBA00022722"/>
    </source>
</evidence>
<evidence type="ECO:0000256" key="5">
    <source>
        <dbReference type="ARBA" id="ARBA00023172"/>
    </source>
</evidence>
<dbReference type="Pfam" id="PF01541">
    <property type="entry name" value="GIY-YIG"/>
    <property type="match status" value="1"/>
</dbReference>